<dbReference type="GO" id="GO:0000976">
    <property type="term" value="F:transcription cis-regulatory region binding"/>
    <property type="evidence" value="ECO:0007669"/>
    <property type="project" value="TreeGrafter"/>
</dbReference>
<gene>
    <name evidence="6" type="ORF">FMUND_5944</name>
</gene>
<name>A0A8H5YTM0_9HYPO</name>
<organism evidence="6 7">
    <name type="scientific">Fusarium mundagurra</name>
    <dbReference type="NCBI Taxonomy" id="1567541"/>
    <lineage>
        <taxon>Eukaryota</taxon>
        <taxon>Fungi</taxon>
        <taxon>Dikarya</taxon>
        <taxon>Ascomycota</taxon>
        <taxon>Pezizomycotina</taxon>
        <taxon>Sordariomycetes</taxon>
        <taxon>Hypocreomycetidae</taxon>
        <taxon>Hypocreales</taxon>
        <taxon>Nectriaceae</taxon>
        <taxon>Fusarium</taxon>
        <taxon>Fusarium fujikuroi species complex</taxon>
    </lineage>
</organism>
<dbReference type="OrthoDB" id="3163292at2759"/>
<comment type="caution">
    <text evidence="6">The sequence shown here is derived from an EMBL/GenBank/DDBJ whole genome shotgun (WGS) entry which is preliminary data.</text>
</comment>
<dbReference type="CDD" id="cd12148">
    <property type="entry name" value="fungal_TF_MHR"/>
    <property type="match status" value="1"/>
</dbReference>
<keyword evidence="5" id="KW-0539">Nucleus</keyword>
<evidence type="ECO:0008006" key="8">
    <source>
        <dbReference type="Google" id="ProtNLM"/>
    </source>
</evidence>
<keyword evidence="7" id="KW-1185">Reference proteome</keyword>
<dbReference type="GO" id="GO:0000981">
    <property type="term" value="F:DNA-binding transcription factor activity, RNA polymerase II-specific"/>
    <property type="evidence" value="ECO:0007669"/>
    <property type="project" value="TreeGrafter"/>
</dbReference>
<dbReference type="EMBL" id="JAAOAN010000191">
    <property type="protein sequence ID" value="KAF5717126.1"/>
    <property type="molecule type" value="Genomic_DNA"/>
</dbReference>
<dbReference type="PANTHER" id="PTHR31845:SF19">
    <property type="entry name" value="TRANSCRIPTION FACTOR DOMAIN-CONTAINING PROTEIN"/>
    <property type="match status" value="1"/>
</dbReference>
<evidence type="ECO:0000256" key="2">
    <source>
        <dbReference type="ARBA" id="ARBA00023015"/>
    </source>
</evidence>
<accession>A0A8H5YTM0</accession>
<evidence type="ECO:0000256" key="3">
    <source>
        <dbReference type="ARBA" id="ARBA00023125"/>
    </source>
</evidence>
<evidence type="ECO:0000313" key="7">
    <source>
        <dbReference type="Proteomes" id="UP000544331"/>
    </source>
</evidence>
<reference evidence="6 7" key="1">
    <citation type="submission" date="2020-05" db="EMBL/GenBank/DDBJ databases">
        <title>Identification and distribution of gene clusters putatively required for synthesis of sphingolipid metabolism inhibitors in phylogenetically diverse species of the filamentous fungus Fusarium.</title>
        <authorList>
            <person name="Kim H.-S."/>
            <person name="Busman M."/>
            <person name="Brown D.W."/>
            <person name="Divon H."/>
            <person name="Uhlig S."/>
            <person name="Proctor R.H."/>
        </authorList>
    </citation>
    <scope>NUCLEOTIDE SEQUENCE [LARGE SCALE GENOMIC DNA]</scope>
    <source>
        <strain evidence="6 7">NRRL 66235</strain>
    </source>
</reference>
<dbReference type="Proteomes" id="UP000544331">
    <property type="component" value="Unassembled WGS sequence"/>
</dbReference>
<protein>
    <recommendedName>
        <fullName evidence="8">Transcription factor domain-containing protein</fullName>
    </recommendedName>
</protein>
<dbReference type="PANTHER" id="PTHR31845">
    <property type="entry name" value="FINGER DOMAIN PROTEIN, PUTATIVE-RELATED"/>
    <property type="match status" value="1"/>
</dbReference>
<evidence type="ECO:0000256" key="5">
    <source>
        <dbReference type="ARBA" id="ARBA00023242"/>
    </source>
</evidence>
<dbReference type="AlphaFoldDB" id="A0A8H5YTM0"/>
<evidence type="ECO:0000256" key="1">
    <source>
        <dbReference type="ARBA" id="ARBA00004123"/>
    </source>
</evidence>
<keyword evidence="3" id="KW-0238">DNA-binding</keyword>
<evidence type="ECO:0000256" key="4">
    <source>
        <dbReference type="ARBA" id="ARBA00023163"/>
    </source>
</evidence>
<comment type="subcellular location">
    <subcellularLocation>
        <location evidence="1">Nucleus</location>
    </subcellularLocation>
</comment>
<dbReference type="GO" id="GO:0005634">
    <property type="term" value="C:nucleus"/>
    <property type="evidence" value="ECO:0007669"/>
    <property type="project" value="UniProtKB-SubCell"/>
</dbReference>
<keyword evidence="4" id="KW-0804">Transcription</keyword>
<sequence length="636" mass="71724">MYTKCNDEVFGGEICQGEGKIEYGLKKMLWTMDWLLALQDHSASQIPKTSKRPIYQTGGIHIIIELLSQSLHLPDLDTRGLSQGAALNSDQLVEGEAGDSLDTLLQHNFPEAVNSQRRHDPVDIGLISRPSAQNLYEGFFKHFNCLVGLLDPSLYTFSYTRARSSLLFTMILTISSRIFQPESHKPIRDHAEFLLGQALLACDSAVENIWAIICMHHWKDTNDTRGYTLIGFALRMAASAEWNMTRGSVSYDTQRFQEAGELQVRQRRDNDRVWMVLGNIERISSYFTDRPLSTTVVLDHAASRQWMALTEWTYPLGDGKAVAGHELTSIAGEAHESMMRTSVDPRLSPSALNFEPFQKDIDDFNNKSAAWGDYWHATFDTFPNPEPFQTPLICLLRDYIRLYSNSVFLHRMLISGSRSAPQDLVTHTARVCFCSALSVLRQAIEMGEFEIIYYLWDTAHLMIAFSAMMIPKLLRQDIDESSVSKNAAINTMTQVTSAYVSAAKSIGTSDPENNAVLAQARLFSAILARLKAEPAQTNHDMMSPAMPDSLSISGLSWIEDQLNRSTLFSDGRMEPSLSDYVDMDTQTVGPTEDMSSFIPQMYEEFDLMLDDDFVNARYFEVGLLPWNEPGIFVQPR</sequence>
<evidence type="ECO:0000313" key="6">
    <source>
        <dbReference type="EMBL" id="KAF5717126.1"/>
    </source>
</evidence>
<dbReference type="InterPro" id="IPR051089">
    <property type="entry name" value="prtT"/>
</dbReference>
<proteinExistence type="predicted"/>
<keyword evidence="2" id="KW-0805">Transcription regulation</keyword>